<organism evidence="14 15">
    <name type="scientific">Citrobacter gillenii</name>
    <dbReference type="NCBI Taxonomy" id="67828"/>
    <lineage>
        <taxon>Bacteria</taxon>
        <taxon>Pseudomonadati</taxon>
        <taxon>Pseudomonadota</taxon>
        <taxon>Gammaproteobacteria</taxon>
        <taxon>Enterobacterales</taxon>
        <taxon>Enterobacteriaceae</taxon>
        <taxon>Citrobacter</taxon>
        <taxon>Citrobacter freundii complex</taxon>
    </lineage>
</organism>
<dbReference type="EMBL" id="SUQN01000002">
    <property type="protein sequence ID" value="NTZ49985.1"/>
    <property type="molecule type" value="Genomic_DNA"/>
</dbReference>
<evidence type="ECO:0000313" key="14">
    <source>
        <dbReference type="EMBL" id="NTZ49985.1"/>
    </source>
</evidence>
<dbReference type="InterPro" id="IPR001915">
    <property type="entry name" value="Peptidase_M48"/>
</dbReference>
<dbReference type="GO" id="GO:0008237">
    <property type="term" value="F:metallopeptidase activity"/>
    <property type="evidence" value="ECO:0007669"/>
    <property type="project" value="UniProtKB-KW"/>
</dbReference>
<evidence type="ECO:0000256" key="2">
    <source>
        <dbReference type="ARBA" id="ARBA00004651"/>
    </source>
</evidence>
<keyword evidence="6" id="KW-0479">Metal-binding</keyword>
<dbReference type="CDD" id="cd07328">
    <property type="entry name" value="M48_Ste24p_like"/>
    <property type="match status" value="1"/>
</dbReference>
<evidence type="ECO:0000313" key="15">
    <source>
        <dbReference type="Proteomes" id="UP000729009"/>
    </source>
</evidence>
<comment type="subcellular location">
    <subcellularLocation>
        <location evidence="2">Cell membrane</location>
        <topology evidence="2">Multi-pass membrane protein</topology>
    </subcellularLocation>
</comment>
<evidence type="ECO:0000256" key="10">
    <source>
        <dbReference type="ARBA" id="ARBA00023049"/>
    </source>
</evidence>
<keyword evidence="5 12" id="KW-0812">Transmembrane</keyword>
<keyword evidence="3" id="KW-1003">Cell membrane</keyword>
<evidence type="ECO:0000256" key="1">
    <source>
        <dbReference type="ARBA" id="ARBA00001947"/>
    </source>
</evidence>
<keyword evidence="9 12" id="KW-1133">Transmembrane helix</keyword>
<evidence type="ECO:0000256" key="9">
    <source>
        <dbReference type="ARBA" id="ARBA00022989"/>
    </source>
</evidence>
<keyword evidence="15" id="KW-1185">Reference proteome</keyword>
<evidence type="ECO:0000256" key="3">
    <source>
        <dbReference type="ARBA" id="ARBA00022475"/>
    </source>
</evidence>
<comment type="cofactor">
    <cofactor evidence="1">
        <name>Zn(2+)</name>
        <dbReference type="ChEBI" id="CHEBI:29105"/>
    </cofactor>
</comment>
<evidence type="ECO:0000256" key="11">
    <source>
        <dbReference type="ARBA" id="ARBA00023136"/>
    </source>
</evidence>
<dbReference type="PANTHER" id="PTHR43221:SF1">
    <property type="entry name" value="PROTEASE HTPX"/>
    <property type="match status" value="1"/>
</dbReference>
<dbReference type="PANTHER" id="PTHR43221">
    <property type="entry name" value="PROTEASE HTPX"/>
    <property type="match status" value="1"/>
</dbReference>
<keyword evidence="4" id="KW-0645">Protease</keyword>
<evidence type="ECO:0000256" key="8">
    <source>
        <dbReference type="ARBA" id="ARBA00022833"/>
    </source>
</evidence>
<sequence>MERKGTLHLFAVPTGILIYALWQCWRAGYFNDGNAEAVLRLMLALLAITLAGAALLIVGAAVGLCTTSARASRHSQSSLIRTFTRCRRLLPFMMAAEIVACGLAVIALALSEIIWIASHIGGEGGFKLAVIILMTIGAIVWMLFKSLSSIRRCFALFQPDDTEICGVNVTAANNPALWQWIGDITRRAELTVPDNIVVGFFDGFFATANAVQIEEGKRLTGNTLYLPLTYMALLDEAEAAAVIGHELGHFTGEDTQYSLRFVPLYAGMQNSLEQMANSSQGFSWLDRIVLRPSLDMGLWFLQTFHETVSDWSRLREYAADETGAKVSSPAAFASALLRISALEVPVSQFFAAIFRGREASANWLAYLVAELQGGGQFALHNSINNEIAHPMDSHPTTRDRIASLGVALDDELLARAARPVVEGDNPFFRRLFPDADALCTSLSRMMSANVTSQRENYRQALEAEAQQATDSVALWMSAKPAWYMMAAGLFLLLGGVALVVFKTVSVWCWLIPFGGIAFGLLGIITLRRTRQPLLVLMQDAIASPWLPQPLPLKNIADYNLTIISSSMTIEFFMDDDYQPNLTTKRFMQVIRFNPRKHAVAIVVAGDVLRQQENGKVKLDAQALLTLIGQYIVSAHARAELEDF</sequence>
<dbReference type="GO" id="GO:0006508">
    <property type="term" value="P:proteolysis"/>
    <property type="evidence" value="ECO:0007669"/>
    <property type="project" value="UniProtKB-KW"/>
</dbReference>
<keyword evidence="11 12" id="KW-0472">Membrane</keyword>
<evidence type="ECO:0000259" key="13">
    <source>
        <dbReference type="Pfam" id="PF01435"/>
    </source>
</evidence>
<evidence type="ECO:0000256" key="4">
    <source>
        <dbReference type="ARBA" id="ARBA00022670"/>
    </source>
</evidence>
<name>A0ABD6M0X0_9ENTR</name>
<dbReference type="GO" id="GO:0046872">
    <property type="term" value="F:metal ion binding"/>
    <property type="evidence" value="ECO:0007669"/>
    <property type="project" value="UniProtKB-KW"/>
</dbReference>
<feature type="transmembrane region" description="Helical" evidence="12">
    <location>
        <begin position="481"/>
        <end position="501"/>
    </location>
</feature>
<dbReference type="Proteomes" id="UP000729009">
    <property type="component" value="Unassembled WGS sequence"/>
</dbReference>
<feature type="domain" description="Peptidase M48" evidence="13">
    <location>
        <begin position="228"/>
        <end position="404"/>
    </location>
</feature>
<reference evidence="14 15" key="1">
    <citation type="submission" date="2019-05" db="EMBL/GenBank/DDBJ databases">
        <title>Draft genomes of bacterial isolates retrieved from different Forrest soils.</title>
        <authorList>
            <person name="Soares-Castro P."/>
            <person name="Santos P.M."/>
        </authorList>
    </citation>
    <scope>NUCLEOTIDE SEQUENCE [LARGE SCALE GENOMIC DNA]</scope>
    <source>
        <strain evidence="14 15">UMG736</strain>
    </source>
</reference>
<evidence type="ECO:0000256" key="7">
    <source>
        <dbReference type="ARBA" id="ARBA00022801"/>
    </source>
</evidence>
<keyword evidence="8" id="KW-0862">Zinc</keyword>
<dbReference type="Gene3D" id="3.30.2010.10">
    <property type="entry name" value="Metalloproteases ('zincins'), catalytic domain"/>
    <property type="match status" value="1"/>
</dbReference>
<dbReference type="GO" id="GO:0005886">
    <property type="term" value="C:plasma membrane"/>
    <property type="evidence" value="ECO:0007669"/>
    <property type="project" value="UniProtKB-SubCell"/>
</dbReference>
<keyword evidence="10" id="KW-0482">Metalloprotease</keyword>
<feature type="transmembrane region" description="Helical" evidence="12">
    <location>
        <begin position="89"/>
        <end position="118"/>
    </location>
</feature>
<accession>A0ABD6M0X0</accession>
<evidence type="ECO:0000256" key="12">
    <source>
        <dbReference type="SAM" id="Phobius"/>
    </source>
</evidence>
<dbReference type="AlphaFoldDB" id="A0ABD6M0X0"/>
<protein>
    <recommendedName>
        <fullName evidence="13">Peptidase M48 domain-containing protein</fullName>
    </recommendedName>
</protein>
<dbReference type="InterPro" id="IPR050083">
    <property type="entry name" value="HtpX_protease"/>
</dbReference>
<dbReference type="RefSeq" id="WP_174360671.1">
    <property type="nucleotide sequence ID" value="NZ_SUQN01000002.1"/>
</dbReference>
<dbReference type="Pfam" id="PF01435">
    <property type="entry name" value="Peptidase_M48"/>
    <property type="match status" value="1"/>
</dbReference>
<keyword evidence="7" id="KW-0378">Hydrolase</keyword>
<feature type="transmembrane region" description="Helical" evidence="12">
    <location>
        <begin position="7"/>
        <end position="29"/>
    </location>
</feature>
<evidence type="ECO:0000256" key="6">
    <source>
        <dbReference type="ARBA" id="ARBA00022723"/>
    </source>
</evidence>
<feature type="transmembrane region" description="Helical" evidence="12">
    <location>
        <begin position="41"/>
        <end position="69"/>
    </location>
</feature>
<feature type="transmembrane region" description="Helical" evidence="12">
    <location>
        <begin position="507"/>
        <end position="526"/>
    </location>
</feature>
<comment type="caution">
    <text evidence="14">The sequence shown here is derived from an EMBL/GenBank/DDBJ whole genome shotgun (WGS) entry which is preliminary data.</text>
</comment>
<feature type="transmembrane region" description="Helical" evidence="12">
    <location>
        <begin position="124"/>
        <end position="144"/>
    </location>
</feature>
<proteinExistence type="predicted"/>
<evidence type="ECO:0000256" key="5">
    <source>
        <dbReference type="ARBA" id="ARBA00022692"/>
    </source>
</evidence>
<gene>
    <name evidence="14" type="ORF">FCH32_06685</name>
</gene>